<keyword evidence="1" id="KW-0472">Membrane</keyword>
<keyword evidence="1" id="KW-0812">Transmembrane</keyword>
<reference evidence="2 3" key="1">
    <citation type="submission" date="2024-10" db="EMBL/GenBank/DDBJ databases">
        <title>Updated reference genomes for cyclostephanoid diatoms.</title>
        <authorList>
            <person name="Roberts W.R."/>
            <person name="Alverson A.J."/>
        </authorList>
    </citation>
    <scope>NUCLEOTIDE SEQUENCE [LARGE SCALE GENOMIC DNA]</scope>
    <source>
        <strain evidence="2 3">AJA228-03</strain>
    </source>
</reference>
<gene>
    <name evidence="2" type="ORF">ACHAXA_009736</name>
</gene>
<keyword evidence="3" id="KW-1185">Reference proteome</keyword>
<sequence length="110" mass="12205">MGALFGISCGIRNETKGFIGAMFGLNLVMFAPIVWYTSWLDADVRSYKSLQFVGVPNAFALMLLVWIAIFTTTHEEAEKSLGRAISDAIMMTSVPKIPQDSEPPRNLDEF</sequence>
<comment type="caution">
    <text evidence="2">The sequence shown here is derived from an EMBL/GenBank/DDBJ whole genome shotgun (WGS) entry which is preliminary data.</text>
</comment>
<dbReference type="AlphaFoldDB" id="A0ABD3R926"/>
<feature type="transmembrane region" description="Helical" evidence="1">
    <location>
        <begin position="50"/>
        <end position="70"/>
    </location>
</feature>
<protein>
    <submittedName>
        <fullName evidence="2">Uncharacterized protein</fullName>
    </submittedName>
</protein>
<proteinExistence type="predicted"/>
<organism evidence="2 3">
    <name type="scientific">Cyclostephanos tholiformis</name>
    <dbReference type="NCBI Taxonomy" id="382380"/>
    <lineage>
        <taxon>Eukaryota</taxon>
        <taxon>Sar</taxon>
        <taxon>Stramenopiles</taxon>
        <taxon>Ochrophyta</taxon>
        <taxon>Bacillariophyta</taxon>
        <taxon>Coscinodiscophyceae</taxon>
        <taxon>Thalassiosirophycidae</taxon>
        <taxon>Stephanodiscales</taxon>
        <taxon>Stephanodiscaceae</taxon>
        <taxon>Cyclostephanos</taxon>
    </lineage>
</organism>
<evidence type="ECO:0000313" key="3">
    <source>
        <dbReference type="Proteomes" id="UP001530377"/>
    </source>
</evidence>
<dbReference type="Proteomes" id="UP001530377">
    <property type="component" value="Unassembled WGS sequence"/>
</dbReference>
<feature type="transmembrane region" description="Helical" evidence="1">
    <location>
        <begin position="18"/>
        <end position="38"/>
    </location>
</feature>
<keyword evidence="1" id="KW-1133">Transmembrane helix</keyword>
<evidence type="ECO:0000256" key="1">
    <source>
        <dbReference type="SAM" id="Phobius"/>
    </source>
</evidence>
<evidence type="ECO:0000313" key="2">
    <source>
        <dbReference type="EMBL" id="KAL3809500.1"/>
    </source>
</evidence>
<name>A0ABD3R926_9STRA</name>
<accession>A0ABD3R926</accession>
<dbReference type="EMBL" id="JALLPB020000400">
    <property type="protein sequence ID" value="KAL3809500.1"/>
    <property type="molecule type" value="Genomic_DNA"/>
</dbReference>